<sequence>MKSLTKKQNHLHRATVFAHFDKGNIVDDYVYYYLKQLQKISGHIVFVSTAKLNDDDITQLSSMGIQVSCRANLGYDFMSYKLGIDSLDLSKYDELIICNDSVYGPLQSLEPIFCDSQFKEADVWGITDSHQYSYHLQSYFIVFRKKALNSISFKRFWDNVTELVNKKDIIEKYEVGLSKALLNDKLALASIYKSNQRTPRSIMKAVTENNFQFVKTTIQRLTEKDLWEDLPRKIRDFGNKNPTHTHWKSTILEANVPFLKVELIRENPMDVADINEIVPFLDNHFQYPTTLITNHLARLAKKT</sequence>
<comment type="caution">
    <text evidence="1">The sequence shown here is derived from an EMBL/GenBank/DDBJ whole genome shotgun (WGS) entry which is preliminary data.</text>
</comment>
<dbReference type="InterPro" id="IPR007739">
    <property type="entry name" value="RgpF"/>
</dbReference>
<dbReference type="AlphaFoldDB" id="A0AAV3TYJ9"/>
<gene>
    <name evidence="1" type="ORF">GCM10025791_08220</name>
</gene>
<name>A0AAV3TYJ9_9ALTE</name>
<dbReference type="Proteomes" id="UP001409585">
    <property type="component" value="Unassembled WGS sequence"/>
</dbReference>
<organism evidence="1 2">
    <name type="scientific">Halioxenophilus aromaticivorans</name>
    <dbReference type="NCBI Taxonomy" id="1306992"/>
    <lineage>
        <taxon>Bacteria</taxon>
        <taxon>Pseudomonadati</taxon>
        <taxon>Pseudomonadota</taxon>
        <taxon>Gammaproteobacteria</taxon>
        <taxon>Alteromonadales</taxon>
        <taxon>Alteromonadaceae</taxon>
        <taxon>Halioxenophilus</taxon>
    </lineage>
</organism>
<reference evidence="2" key="1">
    <citation type="journal article" date="2019" name="Int. J. Syst. Evol. Microbiol.">
        <title>The Global Catalogue of Microorganisms (GCM) 10K type strain sequencing project: providing services to taxonomists for standard genome sequencing and annotation.</title>
        <authorList>
            <consortium name="The Broad Institute Genomics Platform"/>
            <consortium name="The Broad Institute Genome Sequencing Center for Infectious Disease"/>
            <person name="Wu L."/>
            <person name="Ma J."/>
        </authorList>
    </citation>
    <scope>NUCLEOTIDE SEQUENCE [LARGE SCALE GENOMIC DNA]</scope>
    <source>
        <strain evidence="2">JCM 19134</strain>
    </source>
</reference>
<evidence type="ECO:0000313" key="2">
    <source>
        <dbReference type="Proteomes" id="UP001409585"/>
    </source>
</evidence>
<proteinExistence type="predicted"/>
<evidence type="ECO:0008006" key="3">
    <source>
        <dbReference type="Google" id="ProtNLM"/>
    </source>
</evidence>
<keyword evidence="2" id="KW-1185">Reference proteome</keyword>
<evidence type="ECO:0000313" key="1">
    <source>
        <dbReference type="EMBL" id="GAA4933826.1"/>
    </source>
</evidence>
<accession>A0AAV3TYJ9</accession>
<dbReference type="Pfam" id="PF05045">
    <property type="entry name" value="RgpF"/>
    <property type="match status" value="1"/>
</dbReference>
<dbReference type="EMBL" id="BAABLX010000007">
    <property type="protein sequence ID" value="GAA4933826.1"/>
    <property type="molecule type" value="Genomic_DNA"/>
</dbReference>
<protein>
    <recommendedName>
        <fullName evidence="3">Polysaccharide biosynthesis-like protein</fullName>
    </recommendedName>
</protein>
<dbReference type="RefSeq" id="WP_345417476.1">
    <property type="nucleotide sequence ID" value="NZ_AP031496.1"/>
</dbReference>